<organism evidence="9">
    <name type="scientific">Timema tahoe</name>
    <dbReference type="NCBI Taxonomy" id="61484"/>
    <lineage>
        <taxon>Eukaryota</taxon>
        <taxon>Metazoa</taxon>
        <taxon>Ecdysozoa</taxon>
        <taxon>Arthropoda</taxon>
        <taxon>Hexapoda</taxon>
        <taxon>Insecta</taxon>
        <taxon>Pterygota</taxon>
        <taxon>Neoptera</taxon>
        <taxon>Polyneoptera</taxon>
        <taxon>Phasmatodea</taxon>
        <taxon>Timematodea</taxon>
        <taxon>Timematoidea</taxon>
        <taxon>Timematidae</taxon>
        <taxon>Timema</taxon>
    </lineage>
</organism>
<evidence type="ECO:0000256" key="8">
    <source>
        <dbReference type="HAMAP-Rule" id="MF_03111"/>
    </source>
</evidence>
<feature type="binding site" evidence="8">
    <location>
        <position position="176"/>
    </location>
    <ligand>
        <name>Zn(2+)</name>
        <dbReference type="ChEBI" id="CHEBI:29105"/>
    </ligand>
</feature>
<reference evidence="9" key="1">
    <citation type="submission" date="2020-11" db="EMBL/GenBank/DDBJ databases">
        <authorList>
            <person name="Tran Van P."/>
        </authorList>
    </citation>
    <scope>NUCLEOTIDE SEQUENCE</scope>
</reference>
<dbReference type="InterPro" id="IPR007715">
    <property type="entry name" value="Coq4"/>
</dbReference>
<sequence length="271" mass="31024">MLKLTGPCRHCRHLYISAKSWQKSSSNLGRDHEIEATNRSQFEAEFVSSHIETNVFQKALLSVGSAAVSILDPSRGDMIAVLGETAGQSAMKYMLRKMEEHPEGQEILRKRPRVNSRAVDLSKLKQMPEDTLGKMYWNFLNKNKVTPDSRLTVQFVDNVDLGYVLQRYREVHDLTHTLLGMPTNMLGEVTVKWVEALQTKLPMCVGGALFGPLRLGPKQRQKYVEYYLPWAIRTGSTSEFLMNVYFEKRWEQSVEELYRELNISPLVVAPT</sequence>
<dbReference type="PANTHER" id="PTHR12922">
    <property type="entry name" value="UBIQUINONE BIOSYNTHESIS PROTEIN"/>
    <property type="match status" value="1"/>
</dbReference>
<dbReference type="AlphaFoldDB" id="A0A7R9ILM4"/>
<dbReference type="UniPathway" id="UPA00232"/>
<comment type="function">
    <text evidence="8">Lyase that catalyzes the C1-decarboxylation of 4-hydroxy-3-methoxy-5-(all-trans-polyprenyl)benzoic acid into 2-methoxy-6-(all-trans-polyprenyl)phenol during ubiquinone biosynthesis.</text>
</comment>
<keyword evidence="5 8" id="KW-0496">Mitochondrion</keyword>
<feature type="binding site" evidence="8">
    <location>
        <position position="172"/>
    </location>
    <ligand>
        <name>Zn(2+)</name>
        <dbReference type="ChEBI" id="CHEBI:29105"/>
    </ligand>
</feature>
<protein>
    <recommendedName>
        <fullName evidence="8">Ubiquinone biosynthesis protein COQ4 homolog, mitochondrial</fullName>
    </recommendedName>
    <alternativeName>
        <fullName evidence="8">4-hydroxy-3-methoxy-5-polyprenylbenzoate decarboxylase</fullName>
        <ecNumber evidence="8">4.1.1.130</ecNumber>
    </alternativeName>
    <alternativeName>
        <fullName evidence="8">Coenzyme Q biosynthesis protein 4 homolog</fullName>
    </alternativeName>
</protein>
<comment type="similarity">
    <text evidence="8">Belongs to the COQ4 family.</text>
</comment>
<evidence type="ECO:0000256" key="4">
    <source>
        <dbReference type="ARBA" id="ARBA00022833"/>
    </source>
</evidence>
<dbReference type="Pfam" id="PF05019">
    <property type="entry name" value="Coq4"/>
    <property type="match status" value="1"/>
</dbReference>
<evidence type="ECO:0000256" key="1">
    <source>
        <dbReference type="ARBA" id="ARBA00022688"/>
    </source>
</evidence>
<keyword evidence="1 8" id="KW-0831">Ubiquinone biosynthesis</keyword>
<keyword evidence="2 8" id="KW-0479">Metal-binding</keyword>
<evidence type="ECO:0000313" key="9">
    <source>
        <dbReference type="EMBL" id="CAD7460545.1"/>
    </source>
</evidence>
<keyword evidence="4 8" id="KW-0862">Zinc</keyword>
<keyword evidence="6 8" id="KW-0472">Membrane</keyword>
<dbReference type="HAMAP" id="MF_03111">
    <property type="entry name" value="Coq4"/>
    <property type="match status" value="1"/>
</dbReference>
<evidence type="ECO:0000256" key="2">
    <source>
        <dbReference type="ARBA" id="ARBA00022723"/>
    </source>
</evidence>
<keyword evidence="7 8" id="KW-0456">Lyase</keyword>
<evidence type="ECO:0000256" key="5">
    <source>
        <dbReference type="ARBA" id="ARBA00023128"/>
    </source>
</evidence>
<dbReference type="EC" id="4.1.1.130" evidence="8"/>
<accession>A0A7R9ILM4</accession>
<dbReference type="GO" id="GO:0120539">
    <property type="term" value="F:4-hydroxy-3-methoxy-5-polyprenylbenzoate decarboxylase activity"/>
    <property type="evidence" value="ECO:0007669"/>
    <property type="project" value="UniProtKB-EC"/>
</dbReference>
<comment type="subunit">
    <text evidence="8">Component of a multi-subunit COQ enzyme complex.</text>
</comment>
<dbReference type="GO" id="GO:0008270">
    <property type="term" value="F:zinc ion binding"/>
    <property type="evidence" value="ECO:0007669"/>
    <property type="project" value="UniProtKB-UniRule"/>
</dbReference>
<proteinExistence type="inferred from homology"/>
<evidence type="ECO:0000256" key="3">
    <source>
        <dbReference type="ARBA" id="ARBA00022792"/>
    </source>
</evidence>
<dbReference type="PANTHER" id="PTHR12922:SF7">
    <property type="entry name" value="UBIQUINONE BIOSYNTHESIS PROTEIN COQ4 HOMOLOG, MITOCHONDRIAL"/>
    <property type="match status" value="1"/>
</dbReference>
<evidence type="ECO:0000256" key="7">
    <source>
        <dbReference type="ARBA" id="ARBA00023239"/>
    </source>
</evidence>
<dbReference type="EMBL" id="OE003800">
    <property type="protein sequence ID" value="CAD7460545.1"/>
    <property type="molecule type" value="Genomic_DNA"/>
</dbReference>
<comment type="cofactor">
    <cofactor evidence="8">
        <name>Zn(2+)</name>
        <dbReference type="ChEBI" id="CHEBI:29105"/>
    </cofactor>
</comment>
<dbReference type="GO" id="GO:0031314">
    <property type="term" value="C:extrinsic component of mitochondrial inner membrane"/>
    <property type="evidence" value="ECO:0007669"/>
    <property type="project" value="UniProtKB-UniRule"/>
</dbReference>
<gene>
    <name evidence="9" type="ORF">TTEB3V08_LOCUS8473</name>
</gene>
<comment type="subcellular location">
    <subcellularLocation>
        <location evidence="8">Mitochondrion inner membrane</location>
        <topology evidence="8">Peripheral membrane protein</topology>
        <orientation evidence="8">Matrix side</orientation>
    </subcellularLocation>
</comment>
<comment type="pathway">
    <text evidence="8">Cofactor biosynthesis; ubiquinone biosynthesis.</text>
</comment>
<feature type="binding site" evidence="8">
    <location>
        <position position="188"/>
    </location>
    <ligand>
        <name>Zn(2+)</name>
        <dbReference type="ChEBI" id="CHEBI:29105"/>
    </ligand>
</feature>
<keyword evidence="3 8" id="KW-0999">Mitochondrion inner membrane</keyword>
<dbReference type="InterPro" id="IPR027540">
    <property type="entry name" value="Coq4_euk"/>
</dbReference>
<feature type="binding site" evidence="8">
    <location>
        <position position="173"/>
    </location>
    <ligand>
        <name>Zn(2+)</name>
        <dbReference type="ChEBI" id="CHEBI:29105"/>
    </ligand>
</feature>
<evidence type="ECO:0000256" key="6">
    <source>
        <dbReference type="ARBA" id="ARBA00023136"/>
    </source>
</evidence>
<comment type="catalytic activity">
    <reaction evidence="8">
        <text>a 4-hydroxy-3-methoxy-5-(all-trans-polyprenyl)benzoate + H(+) = a 2-methoxy-6-(all-trans-polyprenyl)phenol + CO2</text>
        <dbReference type="Rhea" id="RHEA:81179"/>
        <dbReference type="Rhea" id="RHEA-COMP:9551"/>
        <dbReference type="Rhea" id="RHEA-COMP:10931"/>
        <dbReference type="ChEBI" id="CHEBI:15378"/>
        <dbReference type="ChEBI" id="CHEBI:16526"/>
        <dbReference type="ChEBI" id="CHEBI:62731"/>
        <dbReference type="ChEBI" id="CHEBI:84443"/>
        <dbReference type="EC" id="4.1.1.130"/>
    </reaction>
</comment>
<name>A0A7R9ILM4_9NEOP</name>